<feature type="binding site" evidence="6">
    <location>
        <position position="309"/>
    </location>
    <ligand>
        <name>alpha-maltose 1-phosphate</name>
        <dbReference type="ChEBI" id="CHEBI:63576"/>
    </ligand>
</feature>
<evidence type="ECO:0000256" key="5">
    <source>
        <dbReference type="ARBA" id="ARBA00048735"/>
    </source>
</evidence>
<feature type="binding site" evidence="6">
    <location>
        <position position="381"/>
    </location>
    <ligand>
        <name>alpha-maltose 1-phosphate</name>
        <dbReference type="ChEBI" id="CHEBI:63576"/>
    </ligand>
</feature>
<dbReference type="EMBL" id="CP049055">
    <property type="protein sequence ID" value="QII10852.1"/>
    <property type="molecule type" value="Genomic_DNA"/>
</dbReference>
<dbReference type="CDD" id="cd11344">
    <property type="entry name" value="AmyAc_GlgE_like"/>
    <property type="match status" value="1"/>
</dbReference>
<reference evidence="12" key="3">
    <citation type="submission" date="2017-10" db="EMBL/GenBank/DDBJ databases">
        <authorList>
            <person name="Frank J."/>
        </authorList>
    </citation>
    <scope>NUCLEOTIDE SEQUENCE [LARGE SCALE GENOMIC DNA]</scope>
</reference>
<evidence type="ECO:0000313" key="11">
    <source>
        <dbReference type="EMBL" id="SOH03561.1"/>
    </source>
</evidence>
<dbReference type="InterPro" id="IPR021828">
    <property type="entry name" value="GlgE_dom_N/S"/>
</dbReference>
<dbReference type="GO" id="GO:0030979">
    <property type="term" value="P:alpha-glucan biosynthetic process"/>
    <property type="evidence" value="ECO:0007669"/>
    <property type="project" value="UniProtKB-UniRule"/>
</dbReference>
<dbReference type="InterPro" id="IPR049171">
    <property type="entry name" value="GLGE_C"/>
</dbReference>
<evidence type="ECO:0000313" key="9">
    <source>
        <dbReference type="EMBL" id="CAJ73823.1"/>
    </source>
</evidence>
<dbReference type="Proteomes" id="UP000501926">
    <property type="component" value="Chromosome"/>
</dbReference>
<accession>Q1Q1D5</accession>
<feature type="active site" description="Nucleophile" evidence="6">
    <location>
        <position position="380"/>
    </location>
</feature>
<dbReference type="Gene3D" id="3.20.20.80">
    <property type="entry name" value="Glycosidases"/>
    <property type="match status" value="1"/>
</dbReference>
<keyword evidence="12" id="KW-1185">Reference proteome</keyword>
<dbReference type="Proteomes" id="UP000221734">
    <property type="component" value="Chromosome Kuenenia_stuttgartiensis_MBR1"/>
</dbReference>
<dbReference type="Pfam" id="PF21702">
    <property type="entry name" value="GLGE_C"/>
    <property type="match status" value="1"/>
</dbReference>
<gene>
    <name evidence="6 10" type="primary">glgE</name>
    <name evidence="10" type="ORF">KsCSTR_14730</name>
    <name evidence="11" type="ORF">KSMBR1_1058</name>
    <name evidence="9" type="ORF">kuste3067</name>
</gene>
<evidence type="ECO:0000313" key="12">
    <source>
        <dbReference type="Proteomes" id="UP000221734"/>
    </source>
</evidence>
<comment type="catalytic activity">
    <reaction evidence="5 6">
        <text>alpha-maltose 1-phosphate + [(1-&gt;4)-alpha-D-glucosyl](n) = [(1-&gt;4)-alpha-D-glucosyl](n+2) + phosphate</text>
        <dbReference type="Rhea" id="RHEA:42692"/>
        <dbReference type="Rhea" id="RHEA-COMP:9584"/>
        <dbReference type="Rhea" id="RHEA-COMP:10183"/>
        <dbReference type="ChEBI" id="CHEBI:15444"/>
        <dbReference type="ChEBI" id="CHEBI:43474"/>
        <dbReference type="ChEBI" id="CHEBI:63576"/>
        <dbReference type="EC" id="2.4.99.16"/>
    </reaction>
</comment>
<dbReference type="Gene3D" id="1.20.58.80">
    <property type="entry name" value="Phosphotransferase system, lactose/cellobiose-type IIA subunit"/>
    <property type="match status" value="1"/>
</dbReference>
<feature type="site" description="Transition state stabilizer" evidence="6">
    <location>
        <position position="467"/>
    </location>
</feature>
<dbReference type="PANTHER" id="PTHR47786:SF2">
    <property type="entry name" value="GLYCOSYL HYDROLASE FAMILY 13 CATALYTIC DOMAIN-CONTAINING PROTEIN"/>
    <property type="match status" value="1"/>
</dbReference>
<dbReference type="Pfam" id="PF11896">
    <property type="entry name" value="GlgE_dom_N_S"/>
    <property type="match status" value="1"/>
</dbReference>
<dbReference type="InterPro" id="IPR013783">
    <property type="entry name" value="Ig-like_fold"/>
</dbReference>
<keyword evidence="3 6" id="KW-0808">Transferase</keyword>
<dbReference type="EMBL" id="LT934425">
    <property type="protein sequence ID" value="SOH03561.1"/>
    <property type="molecule type" value="Genomic_DNA"/>
</dbReference>
<evidence type="ECO:0000256" key="4">
    <source>
        <dbReference type="ARBA" id="ARBA00023277"/>
    </source>
</evidence>
<dbReference type="InterPro" id="IPR013780">
    <property type="entry name" value="Glyco_hydro_b"/>
</dbReference>
<comment type="similarity">
    <text evidence="6">Belongs to the glycosyl hydrolase 13 family. GlgE subfamily.</text>
</comment>
<comment type="function">
    <text evidence="6">Maltosyltransferase that uses maltose 1-phosphate (M1P) as the sugar donor to elongate linear or branched alpha-(1-&gt;4)-glucans. Is involved in a branched alpha-glucan biosynthetic pathway from trehalose, together with TreS, Mak and GlgB.</text>
</comment>
<dbReference type="PANTHER" id="PTHR47786">
    <property type="entry name" value="ALPHA-1,4-GLUCAN:MALTOSE-1-PHOSPHATE MALTOSYLTRANSFERASE"/>
    <property type="match status" value="1"/>
</dbReference>
<dbReference type="CAZy" id="GH13">
    <property type="family name" value="Glycoside Hydrolase Family 13"/>
</dbReference>
<evidence type="ECO:0000256" key="3">
    <source>
        <dbReference type="ARBA" id="ARBA00022679"/>
    </source>
</evidence>
<feature type="region of interest" description="Disordered" evidence="7">
    <location>
        <begin position="248"/>
        <end position="282"/>
    </location>
</feature>
<reference evidence="10 13" key="5">
    <citation type="submission" date="2020-02" db="EMBL/GenBank/DDBJ databases">
        <title>Newly sequenced genome of strain CSTR1 showed variability in Candidatus Kuenenia stuttgartiensis genomes.</title>
        <authorList>
            <person name="Ding C."/>
            <person name="Adrian L."/>
        </authorList>
    </citation>
    <scope>NUCLEOTIDE SEQUENCE [LARGE SCALE GENOMIC DNA]</scope>
    <source>
        <strain evidence="10 13">CSTR1</strain>
    </source>
</reference>
<evidence type="ECO:0000313" key="10">
    <source>
        <dbReference type="EMBL" id="QII10852.1"/>
    </source>
</evidence>
<dbReference type="OrthoDB" id="9805159at2"/>
<dbReference type="InterPro" id="IPR006047">
    <property type="entry name" value="GH13_cat_dom"/>
</dbReference>
<dbReference type="EMBL" id="CT573071">
    <property type="protein sequence ID" value="CAJ73823.1"/>
    <property type="molecule type" value="Genomic_DNA"/>
</dbReference>
<reference evidence="9" key="1">
    <citation type="journal article" date="2006" name="Nature">
        <title>Deciphering the evolution and metabolism of an anammox bacterium from a community genome.</title>
        <authorList>
            <person name="Strous M."/>
            <person name="Pelletier E."/>
            <person name="Mangenot S."/>
            <person name="Rattei T."/>
            <person name="Lehner A."/>
            <person name="Taylor M.W."/>
            <person name="Horn M."/>
            <person name="Daims H."/>
            <person name="Bartol-Mavel D."/>
            <person name="Wincker P."/>
            <person name="Barbe V."/>
            <person name="Fonknechten N."/>
            <person name="Vallenet D."/>
            <person name="Segurens B."/>
            <person name="Schenowitz-Truong C."/>
            <person name="Medigue C."/>
            <person name="Collingro A."/>
            <person name="Snel B."/>
            <person name="Dutilh B.E."/>
            <person name="OpDenCamp H.J.M."/>
            <person name="vanDerDrift C."/>
            <person name="Cirpus I."/>
            <person name="vanDePas-Schoonen K.T."/>
            <person name="Harhangi H.R."/>
            <person name="vanNiftrik L."/>
            <person name="Schmid M."/>
            <person name="Keltjens J."/>
            <person name="vanDeVossenberg J."/>
            <person name="Kartal B."/>
            <person name="Meier H."/>
            <person name="Frishman D."/>
            <person name="Huynen M.A."/>
            <person name="Mewes H."/>
            <person name="Weissenbach J."/>
            <person name="Jetten M.S.M."/>
            <person name="Wagner M."/>
            <person name="LePaslier D."/>
        </authorList>
    </citation>
    <scope>NUCLEOTIDE SEQUENCE</scope>
</reference>
<dbReference type="Gene3D" id="2.60.40.1180">
    <property type="entry name" value="Golgi alpha-mannosidase II"/>
    <property type="match status" value="1"/>
</dbReference>
<feature type="active site" description="Proton donor" evidence="6">
    <location>
        <position position="409"/>
    </location>
</feature>
<comment type="subunit">
    <text evidence="1 6">Homodimer.</text>
</comment>
<feature type="domain" description="Glycosyl hydrolase family 13 catalytic" evidence="8">
    <location>
        <begin position="201"/>
        <end position="546"/>
    </location>
</feature>
<dbReference type="EC" id="2.4.99.16" evidence="6"/>
<dbReference type="RefSeq" id="WP_099324375.1">
    <property type="nucleotide sequence ID" value="NZ_CP049055.1"/>
</dbReference>
<evidence type="ECO:0000259" key="8">
    <source>
        <dbReference type="SMART" id="SM00642"/>
    </source>
</evidence>
<feature type="binding site" evidence="6">
    <location>
        <position position="249"/>
    </location>
    <ligand>
        <name>alpha-maltose 1-phosphate</name>
        <dbReference type="ChEBI" id="CHEBI:63576"/>
    </ligand>
</feature>
<keyword evidence="4 6" id="KW-0119">Carbohydrate metabolism</keyword>
<dbReference type="SUPFAM" id="SSF51011">
    <property type="entry name" value="Glycosyl hydrolase domain"/>
    <property type="match status" value="1"/>
</dbReference>
<name>Q1Q1D5_KUEST</name>
<reference evidence="9" key="2">
    <citation type="submission" date="2006-01" db="EMBL/GenBank/DDBJ databases">
        <authorList>
            <person name="Genoscope"/>
        </authorList>
    </citation>
    <scope>NUCLEOTIDE SEQUENCE</scope>
</reference>
<dbReference type="GO" id="GO:0016758">
    <property type="term" value="F:hexosyltransferase activity"/>
    <property type="evidence" value="ECO:0007669"/>
    <property type="project" value="UniProtKB-UniRule"/>
</dbReference>
<feature type="binding site" evidence="6">
    <location>
        <position position="344"/>
    </location>
    <ligand>
        <name>alpha-maltose 1-phosphate</name>
        <dbReference type="ChEBI" id="CHEBI:63576"/>
    </ligand>
</feature>
<evidence type="ECO:0000313" key="13">
    <source>
        <dbReference type="Proteomes" id="UP000501926"/>
    </source>
</evidence>
<evidence type="ECO:0000256" key="7">
    <source>
        <dbReference type="SAM" id="MobiDB-lite"/>
    </source>
</evidence>
<dbReference type="SUPFAM" id="SSF51445">
    <property type="entry name" value="(Trans)glycosidases"/>
    <property type="match status" value="1"/>
</dbReference>
<dbReference type="SMART" id="SM00642">
    <property type="entry name" value="Aamy"/>
    <property type="match status" value="1"/>
</dbReference>
<dbReference type="HAMAP" id="MF_02124">
    <property type="entry name" value="GlgE"/>
    <property type="match status" value="1"/>
</dbReference>
<reference evidence="11" key="4">
    <citation type="submission" date="2017-10" db="EMBL/GenBank/DDBJ databases">
        <authorList>
            <person name="Banno H."/>
            <person name="Chua N.-H."/>
        </authorList>
    </citation>
    <scope>NUCLEOTIDE SEQUENCE [LARGE SCALE GENOMIC DNA]</scope>
    <source>
        <strain evidence="11">Kuenenia_mbr1_ru-nijmegen</strain>
    </source>
</reference>
<dbReference type="Gene3D" id="2.60.40.10">
    <property type="entry name" value="Immunoglobulins"/>
    <property type="match status" value="1"/>
</dbReference>
<keyword evidence="2 6" id="KW-0328">Glycosyltransferase</keyword>
<sequence>MEFEGRKRVIIENVRPQIDCGRFPVKRVIGEKVVVQADVFTDGHDDVIPVLLQRKASEKVWLEIPMKTLGNDRWEGNFTVREIGIYYYTVEGWVDHFTTWKKELKKKYDAGQETSMDILTGVVYIQKSSALATKDDSKKLHVFANTLKTEKNTAGALSLAFNEELASLMKTWPDKSLSTLYEKELGVVVDREKALFSAWYELFPRSCNSEQERGGTLKDCESLIPEIANMGFNILYLPPIHPIGITNRKGKNNSPVSQKGEPGSPWAIGSHEGGHTSIHPSLGTEKDFQALIERAREYNIDIALDLAFQCSPDHPYIKKHRNWFKIRPDGSIQHAENPPKKYEDIVPFNFETENWKGLWHELKNVVFCWIERGVRIFRVDNPHTKPFAFWEWLIGETQKIYPEVIFLSEAFTRPKVMYRLAKIGFTQSYTYFTWRNTKRELTQYVTELTQEELKEYFRPNFWPNTPDILPEQLQYGRRPAFIIRFILASTLSSNYGIYGPAFELCVSEAVTGKEEYFNSEKYEIKQWNLNMPGNLKDLITRINRIRIENAALQDTGNIRFYEVDNEHLLFYGKTTEDLSNIILVVVNLDPHHAQSGWVNVPIKILGIDANQSYMVHDLLSDEKYVWQGKKNYVELQPDATPAHIFRIRKRLRKETDFDYYM</sequence>
<protein>
    <recommendedName>
        <fullName evidence="6">Alpha-1,4-glucan:maltose-1-phosphate maltosyltransferase</fullName>
        <shortName evidence="6">GMPMT</shortName>
        <ecNumber evidence="6">2.4.99.16</ecNumber>
    </recommendedName>
    <alternativeName>
        <fullName evidence="6">(1-&gt;4)-alpha-D-glucan:maltose-1-phosphate alpha-D-maltosyltransferase</fullName>
    </alternativeName>
</protein>
<evidence type="ECO:0000256" key="6">
    <source>
        <dbReference type="HAMAP-Rule" id="MF_02124"/>
    </source>
</evidence>
<dbReference type="AlphaFoldDB" id="Q1Q1D5"/>
<dbReference type="InterPro" id="IPR026585">
    <property type="entry name" value="GlgE"/>
</dbReference>
<organism evidence="9">
    <name type="scientific">Kuenenia stuttgartiensis</name>
    <dbReference type="NCBI Taxonomy" id="174633"/>
    <lineage>
        <taxon>Bacteria</taxon>
        <taxon>Pseudomonadati</taxon>
        <taxon>Planctomycetota</taxon>
        <taxon>Candidatus Brocadiia</taxon>
        <taxon>Candidatus Brocadiales</taxon>
        <taxon>Candidatus Brocadiaceae</taxon>
        <taxon>Candidatus Kuenenia</taxon>
    </lineage>
</organism>
<evidence type="ECO:0000256" key="1">
    <source>
        <dbReference type="ARBA" id="ARBA00011738"/>
    </source>
</evidence>
<feature type="binding site" evidence="6">
    <location>
        <begin position="521"/>
        <end position="522"/>
    </location>
    <ligand>
        <name>alpha-maltose 1-phosphate</name>
        <dbReference type="ChEBI" id="CHEBI:63576"/>
    </ligand>
</feature>
<dbReference type="KEGG" id="kst:KSMBR1_1058"/>
<dbReference type="GO" id="GO:0004553">
    <property type="term" value="F:hydrolase activity, hydrolyzing O-glycosyl compounds"/>
    <property type="evidence" value="ECO:0007669"/>
    <property type="project" value="InterPro"/>
</dbReference>
<evidence type="ECO:0000256" key="2">
    <source>
        <dbReference type="ARBA" id="ARBA00022676"/>
    </source>
</evidence>
<dbReference type="InterPro" id="IPR017853">
    <property type="entry name" value="GH"/>
</dbReference>
<proteinExistence type="inferred from homology"/>